<dbReference type="InterPro" id="IPR010916">
    <property type="entry name" value="TonB_box_CS"/>
</dbReference>
<gene>
    <name evidence="2" type="ORF">EV668_0523</name>
</gene>
<dbReference type="SUPFAM" id="SSF53448">
    <property type="entry name" value="Nucleotide-diphospho-sugar transferases"/>
    <property type="match status" value="1"/>
</dbReference>
<keyword evidence="2" id="KW-0808">Transferase</keyword>
<evidence type="ECO:0000259" key="1">
    <source>
        <dbReference type="Pfam" id="PF00535"/>
    </source>
</evidence>
<dbReference type="PANTHER" id="PTHR43685:SF3">
    <property type="entry name" value="SLR2126 PROTEIN"/>
    <property type="match status" value="1"/>
</dbReference>
<keyword evidence="3" id="KW-1185">Reference proteome</keyword>
<evidence type="ECO:0000313" key="3">
    <source>
        <dbReference type="Proteomes" id="UP000295122"/>
    </source>
</evidence>
<protein>
    <submittedName>
        <fullName evidence="2">Glycosyl transferase family 2</fullName>
    </submittedName>
</protein>
<dbReference type="PROSITE" id="PS00430">
    <property type="entry name" value="TONB_DEPENDENT_REC_1"/>
    <property type="match status" value="1"/>
</dbReference>
<organism evidence="2 3">
    <name type="scientific">Enterovirga rhinocerotis</name>
    <dbReference type="NCBI Taxonomy" id="1339210"/>
    <lineage>
        <taxon>Bacteria</taxon>
        <taxon>Pseudomonadati</taxon>
        <taxon>Pseudomonadota</taxon>
        <taxon>Alphaproteobacteria</taxon>
        <taxon>Hyphomicrobiales</taxon>
        <taxon>Methylobacteriaceae</taxon>
        <taxon>Enterovirga</taxon>
    </lineage>
</organism>
<proteinExistence type="predicted"/>
<dbReference type="GO" id="GO:0016740">
    <property type="term" value="F:transferase activity"/>
    <property type="evidence" value="ECO:0007669"/>
    <property type="project" value="UniProtKB-KW"/>
</dbReference>
<dbReference type="InterPro" id="IPR001173">
    <property type="entry name" value="Glyco_trans_2-like"/>
</dbReference>
<accession>A0A4R7C971</accession>
<dbReference type="RefSeq" id="WP_133768286.1">
    <property type="nucleotide sequence ID" value="NZ_SNZR01000011.1"/>
</dbReference>
<sequence length="295" mass="31393">MSGNRLAVIVATKGRAPLAGTLVDSLFAQTRPPETVIVVGSEAADLPALDPARPEVTAFVGRTGSSLQRNDGLALVRDTHDVVAFFDDDFIPSRFWLDHAVAAFAARPDLGGLTGIVLADGAKGPGIALDEGRAIVAEADRAPEAQGSALDESFGPYGCNMAFRTSAIAGLSFDEALPLYAWLEDFDFGGQIRRRGGRTARAEALWGVHLGNKTGRERGARLGYSQIANAAYLARKGNVSSVELARLAFRNLAANAICSLRPEPHVDRAGRLRGNLLAVADLLRGRIRPERILDL</sequence>
<dbReference type="CDD" id="cd00761">
    <property type="entry name" value="Glyco_tranf_GTA_type"/>
    <property type="match status" value="1"/>
</dbReference>
<name>A0A4R7C971_9HYPH</name>
<evidence type="ECO:0000313" key="2">
    <source>
        <dbReference type="EMBL" id="TDR93267.1"/>
    </source>
</evidence>
<dbReference type="Gene3D" id="3.90.550.10">
    <property type="entry name" value="Spore Coat Polysaccharide Biosynthesis Protein SpsA, Chain A"/>
    <property type="match status" value="1"/>
</dbReference>
<dbReference type="EMBL" id="SNZR01000011">
    <property type="protein sequence ID" value="TDR93267.1"/>
    <property type="molecule type" value="Genomic_DNA"/>
</dbReference>
<dbReference type="InterPro" id="IPR029044">
    <property type="entry name" value="Nucleotide-diphossugar_trans"/>
</dbReference>
<dbReference type="Proteomes" id="UP000295122">
    <property type="component" value="Unassembled WGS sequence"/>
</dbReference>
<dbReference type="AlphaFoldDB" id="A0A4R7C971"/>
<feature type="domain" description="Glycosyltransferase 2-like" evidence="1">
    <location>
        <begin position="8"/>
        <end position="110"/>
    </location>
</feature>
<dbReference type="PANTHER" id="PTHR43685">
    <property type="entry name" value="GLYCOSYLTRANSFERASE"/>
    <property type="match status" value="1"/>
</dbReference>
<dbReference type="InterPro" id="IPR050834">
    <property type="entry name" value="Glycosyltransf_2"/>
</dbReference>
<dbReference type="Pfam" id="PF00535">
    <property type="entry name" value="Glycos_transf_2"/>
    <property type="match status" value="1"/>
</dbReference>
<reference evidence="2 3" key="1">
    <citation type="submission" date="2019-03" db="EMBL/GenBank/DDBJ databases">
        <title>Genomic Encyclopedia of Type Strains, Phase IV (KMG-IV): sequencing the most valuable type-strain genomes for metagenomic binning, comparative biology and taxonomic classification.</title>
        <authorList>
            <person name="Goeker M."/>
        </authorList>
    </citation>
    <scope>NUCLEOTIDE SEQUENCE [LARGE SCALE GENOMIC DNA]</scope>
    <source>
        <strain evidence="2 3">DSM 25903</strain>
    </source>
</reference>
<comment type="caution">
    <text evidence="2">The sequence shown here is derived from an EMBL/GenBank/DDBJ whole genome shotgun (WGS) entry which is preliminary data.</text>
</comment>
<dbReference type="OrthoDB" id="8404680at2"/>